<dbReference type="AlphaFoldDB" id="A0A4Y2R9D1"/>
<accession>A0A4Y2R9D1</accession>
<name>A0A4Y2R9D1_ARAVE</name>
<keyword evidence="3" id="KW-1185">Reference proteome</keyword>
<evidence type="ECO:0000313" key="3">
    <source>
        <dbReference type="Proteomes" id="UP000499080"/>
    </source>
</evidence>
<dbReference type="Proteomes" id="UP000499080">
    <property type="component" value="Unassembled WGS sequence"/>
</dbReference>
<reference evidence="2 3" key="1">
    <citation type="journal article" date="2019" name="Sci. Rep.">
        <title>Orb-weaving spider Araneus ventricosus genome elucidates the spidroin gene catalogue.</title>
        <authorList>
            <person name="Kono N."/>
            <person name="Nakamura H."/>
            <person name="Ohtoshi R."/>
            <person name="Moran D.A.P."/>
            <person name="Shinohara A."/>
            <person name="Yoshida Y."/>
            <person name="Fujiwara M."/>
            <person name="Mori M."/>
            <person name="Tomita M."/>
            <person name="Arakawa K."/>
        </authorList>
    </citation>
    <scope>NUCLEOTIDE SEQUENCE [LARGE SCALE GENOMIC DNA]</scope>
</reference>
<keyword evidence="1" id="KW-0472">Membrane</keyword>
<organism evidence="2 3">
    <name type="scientific">Araneus ventricosus</name>
    <name type="common">Orbweaver spider</name>
    <name type="synonym">Epeira ventricosa</name>
    <dbReference type="NCBI Taxonomy" id="182803"/>
    <lineage>
        <taxon>Eukaryota</taxon>
        <taxon>Metazoa</taxon>
        <taxon>Ecdysozoa</taxon>
        <taxon>Arthropoda</taxon>
        <taxon>Chelicerata</taxon>
        <taxon>Arachnida</taxon>
        <taxon>Araneae</taxon>
        <taxon>Araneomorphae</taxon>
        <taxon>Entelegynae</taxon>
        <taxon>Araneoidea</taxon>
        <taxon>Araneidae</taxon>
        <taxon>Araneus</taxon>
    </lineage>
</organism>
<comment type="caution">
    <text evidence="2">The sequence shown here is derived from an EMBL/GenBank/DDBJ whole genome shotgun (WGS) entry which is preliminary data.</text>
</comment>
<keyword evidence="1" id="KW-1133">Transmembrane helix</keyword>
<proteinExistence type="predicted"/>
<dbReference type="EMBL" id="BGPR01143400">
    <property type="protein sequence ID" value="GBN72261.1"/>
    <property type="molecule type" value="Genomic_DNA"/>
</dbReference>
<sequence length="222" mass="23906">MRIVWRRVPPGGSSTSLSACVPVTNMRNSLLAACAPVSHAKWFIWRRVPVSLPGNGLSGGHAAGGSRPLNGYLAACTGAHTAGIDIWGVYHRGSYALKMIYLAALLAGGSANMIYLAACTAGGSLRIFYLAACTTGDFTCRQFIWRVPPVKALSNSLSGGAPPVAHMQWFIWRRYFAAGGSHLNSLSGGVYRWLTCESVYLAVRSYRWLPAGNVYLAATRHR</sequence>
<keyword evidence="1" id="KW-0812">Transmembrane</keyword>
<protein>
    <submittedName>
        <fullName evidence="2">Uncharacterized protein</fullName>
    </submittedName>
</protein>
<dbReference type="PROSITE" id="PS51257">
    <property type="entry name" value="PROKAR_LIPOPROTEIN"/>
    <property type="match status" value="1"/>
</dbReference>
<gene>
    <name evidence="2" type="ORF">AVEN_251867_1</name>
</gene>
<feature type="transmembrane region" description="Helical" evidence="1">
    <location>
        <begin position="99"/>
        <end position="118"/>
    </location>
</feature>
<evidence type="ECO:0000256" key="1">
    <source>
        <dbReference type="SAM" id="Phobius"/>
    </source>
</evidence>
<evidence type="ECO:0000313" key="2">
    <source>
        <dbReference type="EMBL" id="GBN72261.1"/>
    </source>
</evidence>